<evidence type="ECO:0000313" key="3">
    <source>
        <dbReference type="Proteomes" id="UP000677082"/>
    </source>
</evidence>
<evidence type="ECO:0000313" key="2">
    <source>
        <dbReference type="EMBL" id="GIM97934.1"/>
    </source>
</evidence>
<proteinExistence type="predicted"/>
<feature type="region of interest" description="Disordered" evidence="1">
    <location>
        <begin position="309"/>
        <end position="340"/>
    </location>
</feature>
<gene>
    <name evidence="2" type="ORF">Ato02nite_097270</name>
</gene>
<accession>A0A920BR22</accession>
<keyword evidence="3" id="KW-1185">Reference proteome</keyword>
<dbReference type="Proteomes" id="UP000677082">
    <property type="component" value="Unassembled WGS sequence"/>
</dbReference>
<organism evidence="2 3">
    <name type="scientific">Paractinoplanes toevensis</name>
    <dbReference type="NCBI Taxonomy" id="571911"/>
    <lineage>
        <taxon>Bacteria</taxon>
        <taxon>Bacillati</taxon>
        <taxon>Actinomycetota</taxon>
        <taxon>Actinomycetes</taxon>
        <taxon>Micromonosporales</taxon>
        <taxon>Micromonosporaceae</taxon>
        <taxon>Paractinoplanes</taxon>
    </lineage>
</organism>
<sequence length="340" mass="37228">MCSHDAVADLVADKVRSVAGVSAVVVELPVETDPRFTFLETSQRGKERPSTHGNLSSKRNLGLLLGQLAGWRTVIFLDDDICGLETNAVQSAAKALSHHAAVGMPAVDFPDNSVVCHANRRASRRQDVFVSGSALAVDLAEAETFFPEIYNEDWLFLAPLLDRKAVSAFGSVSQLGYAPFEDISRAGDQEFGEVVAEGLVGYLHSAELNPLPKIDYWKAFLESRSRFISHAMLGCEAKAGSDEEAGAAVSALKSAQEALARIEADVVEDYVAAWSRDLVAWRSYMRTHSPVNDLTDAMKYLGLRGEFIPARRHPRPPERSGKDHDRRPPNPAQTQRLCPE</sequence>
<comment type="caution">
    <text evidence="2">The sequence shown here is derived from an EMBL/GenBank/DDBJ whole genome shotgun (WGS) entry which is preliminary data.</text>
</comment>
<evidence type="ECO:0000256" key="1">
    <source>
        <dbReference type="SAM" id="MobiDB-lite"/>
    </source>
</evidence>
<dbReference type="EMBL" id="BOQN01000172">
    <property type="protein sequence ID" value="GIM97934.1"/>
    <property type="molecule type" value="Genomic_DNA"/>
</dbReference>
<protein>
    <submittedName>
        <fullName evidence="2">Uncharacterized protein</fullName>
    </submittedName>
</protein>
<reference evidence="2 3" key="1">
    <citation type="submission" date="2021-03" db="EMBL/GenBank/DDBJ databases">
        <title>Whole genome shotgun sequence of Actinoplanes toevensis NBRC 105298.</title>
        <authorList>
            <person name="Komaki H."/>
            <person name="Tamura T."/>
        </authorList>
    </citation>
    <scope>NUCLEOTIDE SEQUENCE [LARGE SCALE GENOMIC DNA]</scope>
    <source>
        <strain evidence="2 3">NBRC 105298</strain>
    </source>
</reference>
<name>A0A920BR22_9ACTN</name>
<feature type="compositionally biased region" description="Basic and acidic residues" evidence="1">
    <location>
        <begin position="315"/>
        <end position="328"/>
    </location>
</feature>
<dbReference type="AlphaFoldDB" id="A0A920BR22"/>